<evidence type="ECO:0000313" key="4">
    <source>
        <dbReference type="Proteomes" id="UP000254424"/>
    </source>
</evidence>
<evidence type="ECO:0000313" key="3">
    <source>
        <dbReference type="EMBL" id="SUV43783.1"/>
    </source>
</evidence>
<evidence type="ECO:0000313" key="2">
    <source>
        <dbReference type="EMBL" id="RYT72405.1"/>
    </source>
</evidence>
<dbReference type="EMBL" id="UFSX01000002">
    <property type="protein sequence ID" value="SUV43783.1"/>
    <property type="molecule type" value="Genomic_DNA"/>
</dbReference>
<dbReference type="Proteomes" id="UP000291917">
    <property type="component" value="Unassembled WGS sequence"/>
</dbReference>
<dbReference type="EMBL" id="RCXL01000018">
    <property type="protein sequence ID" value="RYT72405.1"/>
    <property type="molecule type" value="Genomic_DNA"/>
</dbReference>
<dbReference type="RefSeq" id="WP_004289065.1">
    <property type="nucleotide sequence ID" value="NZ_CABKNQ010000019.1"/>
</dbReference>
<dbReference type="GO" id="GO:0008696">
    <property type="term" value="F:4-amino-4-deoxychorismate lyase activity"/>
    <property type="evidence" value="ECO:0007669"/>
    <property type="project" value="UniProtKB-EC"/>
</dbReference>
<dbReference type="InterPro" id="IPR036038">
    <property type="entry name" value="Aminotransferase-like"/>
</dbReference>
<dbReference type="Proteomes" id="UP000335496">
    <property type="component" value="Unassembled WGS sequence"/>
</dbReference>
<proteinExistence type="predicted"/>
<keyword evidence="6" id="KW-1185">Reference proteome</keyword>
<dbReference type="Pfam" id="PF01063">
    <property type="entry name" value="Aminotran_4"/>
    <property type="match status" value="1"/>
</dbReference>
<sequence length="208" mass="23794">MCQFIETIRIDSGEARNLTYHEQRLNDTRNHFWPGSHALQLADFLPPVPESGIHKLRIVYGQDGIEDVTCTPYLLRPIRSLALIQADDISYTYKSTDRQVLDRLFAQRGSCDDILIVRRHLLTDTSIANIALFDGKHWHTPQSPLLKGTKRAELLDKGILSERKIHVEDIPSYSTVRLFNAMIDWGELELPAVCLHSAFRTPHSPLQK</sequence>
<dbReference type="Gene3D" id="3.20.10.10">
    <property type="entry name" value="D-amino Acid Aminotransferase, subunit A, domain 2"/>
    <property type="match status" value="1"/>
</dbReference>
<dbReference type="EC" id="4.1.3.38" evidence="3"/>
<dbReference type="STRING" id="483216.BACEGG_00781"/>
<gene>
    <name evidence="2" type="ORF">EAJ03_11920</name>
    <name evidence="1" type="ORF">F2Z23_12525</name>
    <name evidence="3" type="ORF">NCTC11155_03190</name>
</gene>
<reference evidence="1 6" key="2">
    <citation type="journal article" date="2019" name="Nat. Med.">
        <title>A library of human gut bacterial isolates paired with longitudinal multiomics data enables mechanistic microbiome research.</title>
        <authorList>
            <person name="Poyet M."/>
            <person name="Groussin M."/>
            <person name="Gibbons S.M."/>
            <person name="Avila-Pacheco J."/>
            <person name="Jiang X."/>
            <person name="Kearney S.M."/>
            <person name="Perrotta A.R."/>
            <person name="Berdy B."/>
            <person name="Zhao S."/>
            <person name="Lieberman T.D."/>
            <person name="Swanson P.K."/>
            <person name="Smith M."/>
            <person name="Roesemann S."/>
            <person name="Alexander J.E."/>
            <person name="Rich S.A."/>
            <person name="Livny J."/>
            <person name="Vlamakis H."/>
            <person name="Clish C."/>
            <person name="Bullock K."/>
            <person name="Deik A."/>
            <person name="Scott J."/>
            <person name="Pierce K.A."/>
            <person name="Xavier R.J."/>
            <person name="Alm E.J."/>
        </authorList>
    </citation>
    <scope>NUCLEOTIDE SEQUENCE [LARGE SCALE GENOMIC DNA]</scope>
    <source>
        <strain evidence="1 6">BIOML-A1</strain>
    </source>
</reference>
<dbReference type="Gene3D" id="3.30.470.10">
    <property type="match status" value="1"/>
</dbReference>
<name>A0A380Z9X7_9BACE</name>
<keyword evidence="3" id="KW-0808">Transferase</keyword>
<reference evidence="2 5" key="3">
    <citation type="journal article" date="2019" name="Science, e1252229">
        <title>Invertible promoters mediate bacterial phase variation, antibiotic resistance, and host adaptation in the gut.</title>
        <authorList>
            <person name="Jiang X."/>
            <person name="Hall A.B."/>
            <person name="Arthur T.D."/>
            <person name="Plichta D.R."/>
            <person name="Covington C.T."/>
            <person name="Poyet M."/>
            <person name="Crothers J."/>
            <person name="Moses P.L."/>
            <person name="Tolonen A.C."/>
            <person name="Vlamakis H."/>
            <person name="Alm E.J."/>
            <person name="Xavier R.J."/>
        </authorList>
    </citation>
    <scope>NUCLEOTIDE SEQUENCE [LARGE SCALE GENOMIC DNA]</scope>
    <source>
        <strain evidence="5">bj_0095</strain>
        <strain evidence="2">Bj_0095</strain>
    </source>
</reference>
<accession>A0A380Z9X7</accession>
<evidence type="ECO:0000313" key="1">
    <source>
        <dbReference type="EMBL" id="KAA5272982.1"/>
    </source>
</evidence>
<dbReference type="InterPro" id="IPR043131">
    <property type="entry name" value="BCAT-like_N"/>
</dbReference>
<dbReference type="Proteomes" id="UP000254424">
    <property type="component" value="Unassembled WGS sequence"/>
</dbReference>
<keyword evidence="3" id="KW-0456">Lyase</keyword>
<reference evidence="3 4" key="1">
    <citation type="submission" date="2018-06" db="EMBL/GenBank/DDBJ databases">
        <authorList>
            <consortium name="Pathogen Informatics"/>
            <person name="Doyle S."/>
        </authorList>
    </citation>
    <scope>NUCLEOTIDE SEQUENCE [LARGE SCALE GENOMIC DNA]</scope>
    <source>
        <strain evidence="3 4">NCTC11155</strain>
    </source>
</reference>
<dbReference type="InterPro" id="IPR043132">
    <property type="entry name" value="BCAT-like_C"/>
</dbReference>
<dbReference type="SUPFAM" id="SSF56752">
    <property type="entry name" value="D-aminoacid aminotransferase-like PLP-dependent enzymes"/>
    <property type="match status" value="1"/>
</dbReference>
<evidence type="ECO:0000313" key="6">
    <source>
        <dbReference type="Proteomes" id="UP000335496"/>
    </source>
</evidence>
<evidence type="ECO:0000313" key="5">
    <source>
        <dbReference type="Proteomes" id="UP000291917"/>
    </source>
</evidence>
<organism evidence="3 4">
    <name type="scientific">Bacteroides eggerthii</name>
    <dbReference type="NCBI Taxonomy" id="28111"/>
    <lineage>
        <taxon>Bacteria</taxon>
        <taxon>Pseudomonadati</taxon>
        <taxon>Bacteroidota</taxon>
        <taxon>Bacteroidia</taxon>
        <taxon>Bacteroidales</taxon>
        <taxon>Bacteroidaceae</taxon>
        <taxon>Bacteroides</taxon>
    </lineage>
</organism>
<dbReference type="GO" id="GO:0008483">
    <property type="term" value="F:transaminase activity"/>
    <property type="evidence" value="ECO:0007669"/>
    <property type="project" value="UniProtKB-KW"/>
</dbReference>
<dbReference type="OrthoDB" id="1148709at2"/>
<protein>
    <submittedName>
        <fullName evidence="1 3">4-amino-4-deoxychorismate lyase</fullName>
        <ecNumber evidence="3">4.1.3.38</ecNumber>
    </submittedName>
</protein>
<dbReference type="InterPro" id="IPR001544">
    <property type="entry name" value="Aminotrans_IV"/>
</dbReference>
<keyword evidence="3" id="KW-0032">Aminotransferase</keyword>
<dbReference type="GeneID" id="93069926"/>
<dbReference type="AlphaFoldDB" id="A0A380Z9X7"/>
<dbReference type="EMBL" id="VVZX01000017">
    <property type="protein sequence ID" value="KAA5272982.1"/>
    <property type="molecule type" value="Genomic_DNA"/>
</dbReference>